<reference evidence="2" key="1">
    <citation type="submission" date="2023-05" db="EMBL/GenBank/DDBJ databases">
        <authorList>
            <person name="Stuckert A."/>
        </authorList>
    </citation>
    <scope>NUCLEOTIDE SEQUENCE</scope>
</reference>
<gene>
    <name evidence="2" type="ORF">SPARVUS_LOCUS269200</name>
</gene>
<keyword evidence="3" id="KW-1185">Reference proteome</keyword>
<name>A0ABN9AD52_9NEOB</name>
<organism evidence="2 3">
    <name type="scientific">Staurois parvus</name>
    <dbReference type="NCBI Taxonomy" id="386267"/>
    <lineage>
        <taxon>Eukaryota</taxon>
        <taxon>Metazoa</taxon>
        <taxon>Chordata</taxon>
        <taxon>Craniata</taxon>
        <taxon>Vertebrata</taxon>
        <taxon>Euteleostomi</taxon>
        <taxon>Amphibia</taxon>
        <taxon>Batrachia</taxon>
        <taxon>Anura</taxon>
        <taxon>Neobatrachia</taxon>
        <taxon>Ranoidea</taxon>
        <taxon>Ranidae</taxon>
        <taxon>Staurois</taxon>
    </lineage>
</organism>
<evidence type="ECO:0008006" key="4">
    <source>
        <dbReference type="Google" id="ProtNLM"/>
    </source>
</evidence>
<feature type="signal peptide" evidence="1">
    <location>
        <begin position="1"/>
        <end position="37"/>
    </location>
</feature>
<protein>
    <recommendedName>
        <fullName evidence="4">Secreted protein</fullName>
    </recommendedName>
</protein>
<feature type="chain" id="PRO_5045986027" description="Secreted protein" evidence="1">
    <location>
        <begin position="38"/>
        <end position="75"/>
    </location>
</feature>
<evidence type="ECO:0000256" key="1">
    <source>
        <dbReference type="SAM" id="SignalP"/>
    </source>
</evidence>
<evidence type="ECO:0000313" key="3">
    <source>
        <dbReference type="Proteomes" id="UP001162483"/>
    </source>
</evidence>
<accession>A0ABN9AD52</accession>
<proteinExistence type="predicted"/>
<dbReference type="Proteomes" id="UP001162483">
    <property type="component" value="Unassembled WGS sequence"/>
</dbReference>
<sequence length="75" mass="8037">MTLGRKGLTFWAIKGLTICSVCFTMCAVCCFTKETCCFVSLCCTEKYKAACLGLSPVSLTQRSSSASQEMPAGTM</sequence>
<keyword evidence="1" id="KW-0732">Signal</keyword>
<evidence type="ECO:0000313" key="2">
    <source>
        <dbReference type="EMBL" id="CAI9532745.1"/>
    </source>
</evidence>
<comment type="caution">
    <text evidence="2">The sequence shown here is derived from an EMBL/GenBank/DDBJ whole genome shotgun (WGS) entry which is preliminary data.</text>
</comment>
<dbReference type="EMBL" id="CATNWA010000082">
    <property type="protein sequence ID" value="CAI9532745.1"/>
    <property type="molecule type" value="Genomic_DNA"/>
</dbReference>